<sequence>MAKGGNNRDTEEHNEDGRSGRGARDMGGNPKGGRREGGRGERTRGEGGGRRRERKLKDHPSGSLTTPTPDHLPKSFYQTPVILERRPQQNSSSQTTTSSQTTSPPQPTTTKSVSETSSQTRFSSTTPAREEALFNRATSVNVSRADTKLISTRGKSLERPFVKMVNEKGIFNNESVLKILSDLPGHFVVGVFGPQGSGKSTVISTLCQDPQNAFSSQSIDTLNFASHETVGIDIHVTPEKIILLDAQPISSLSVLEHAIRNDYIPDNITPEVWLELQSLQLALFLYSVCNVVMVVTESIDYTTWDFLKKAEMLKYRIPEYPTIPSLTSTDNGAEYYPDIVLVCNKTPPTEFTTVKYDLVCDMLNKMFQGTKLKIFVGTVSLAKTFTMYKRSDEYLMPNLFFLPFESQPLHSKGKGIGSKYPNATDTFLVFAESMRNQIFELPKKSGKKGQISEKEWFKSAMKAWDLVRKSEFIIDYIGNRADSGGKCQNWERISALKDKNLFLIT</sequence>
<feature type="compositionally biased region" description="Polar residues" evidence="3">
    <location>
        <begin position="115"/>
        <end position="127"/>
    </location>
</feature>
<dbReference type="InterPro" id="IPR039177">
    <property type="entry name" value="SMG9"/>
</dbReference>
<dbReference type="SUPFAM" id="SSF52540">
    <property type="entry name" value="P-loop containing nucleoside triphosphate hydrolases"/>
    <property type="match status" value="1"/>
</dbReference>
<evidence type="ECO:0000256" key="2">
    <source>
        <dbReference type="ARBA" id="ARBA00023161"/>
    </source>
</evidence>
<proteinExistence type="inferred from homology"/>
<dbReference type="GO" id="GO:0000184">
    <property type="term" value="P:nuclear-transcribed mRNA catabolic process, nonsense-mediated decay"/>
    <property type="evidence" value="ECO:0007669"/>
    <property type="project" value="UniProtKB-KW"/>
</dbReference>
<evidence type="ECO:0000256" key="1">
    <source>
        <dbReference type="ARBA" id="ARBA00007712"/>
    </source>
</evidence>
<dbReference type="PANTHER" id="PTHR14270:SF0">
    <property type="entry name" value="NONSENSE-MEDIATED MRNA DECAY FACTOR SMG9"/>
    <property type="match status" value="1"/>
</dbReference>
<dbReference type="OrthoDB" id="79514at2759"/>
<feature type="compositionally biased region" description="Basic and acidic residues" evidence="3">
    <location>
        <begin position="1"/>
        <end position="24"/>
    </location>
</feature>
<dbReference type="AlphaFoldDB" id="A0A8H3L059"/>
<dbReference type="EMBL" id="BLAL01000030">
    <property type="protein sequence ID" value="GES77651.1"/>
    <property type="molecule type" value="Genomic_DNA"/>
</dbReference>
<protein>
    <submittedName>
        <fullName evidence="4">Protein SMG9</fullName>
    </submittedName>
</protein>
<dbReference type="Proteomes" id="UP000615446">
    <property type="component" value="Unassembled WGS sequence"/>
</dbReference>
<feature type="compositionally biased region" description="Low complexity" evidence="3">
    <location>
        <begin position="88"/>
        <end position="114"/>
    </location>
</feature>
<accession>A0A8H3L059</accession>
<comment type="caution">
    <text evidence="4">The sequence shown here is derived from an EMBL/GenBank/DDBJ whole genome shotgun (WGS) entry which is preliminary data.</text>
</comment>
<feature type="compositionally biased region" description="Basic and acidic residues" evidence="3">
    <location>
        <begin position="33"/>
        <end position="60"/>
    </location>
</feature>
<comment type="similarity">
    <text evidence="1">Belongs to the SMG9 family.</text>
</comment>
<dbReference type="PANTHER" id="PTHR14270">
    <property type="entry name" value="NONSENSE-MEDIATED MRNA DECAY FACTOR SMG9"/>
    <property type="match status" value="1"/>
</dbReference>
<feature type="region of interest" description="Disordered" evidence="3">
    <location>
        <begin position="1"/>
        <end position="130"/>
    </location>
</feature>
<evidence type="ECO:0000256" key="3">
    <source>
        <dbReference type="SAM" id="MobiDB-lite"/>
    </source>
</evidence>
<dbReference type="CDD" id="cd00882">
    <property type="entry name" value="Ras_like_GTPase"/>
    <property type="match status" value="1"/>
</dbReference>
<evidence type="ECO:0000313" key="5">
    <source>
        <dbReference type="Proteomes" id="UP000615446"/>
    </source>
</evidence>
<dbReference type="InterPro" id="IPR027417">
    <property type="entry name" value="P-loop_NTPase"/>
</dbReference>
<evidence type="ECO:0000313" key="4">
    <source>
        <dbReference type="EMBL" id="GES77651.1"/>
    </source>
</evidence>
<name>A0A8H3L059_9GLOM</name>
<reference evidence="4" key="1">
    <citation type="submission" date="2019-10" db="EMBL/GenBank/DDBJ databases">
        <title>Conservation and host-specific expression of non-tandemly repeated heterogenous ribosome RNA gene in arbuscular mycorrhizal fungi.</title>
        <authorList>
            <person name="Maeda T."/>
            <person name="Kobayashi Y."/>
            <person name="Nakagawa T."/>
            <person name="Ezawa T."/>
            <person name="Yamaguchi K."/>
            <person name="Bino T."/>
            <person name="Nishimoto Y."/>
            <person name="Shigenobu S."/>
            <person name="Kawaguchi M."/>
        </authorList>
    </citation>
    <scope>NUCLEOTIDE SEQUENCE</scope>
    <source>
        <strain evidence="4">HR1</strain>
    </source>
</reference>
<gene>
    <name evidence="4" type="ORF">RCL2_000500400</name>
</gene>
<keyword evidence="2" id="KW-0866">Nonsense-mediated mRNA decay</keyword>
<organism evidence="4 5">
    <name type="scientific">Rhizophagus clarus</name>
    <dbReference type="NCBI Taxonomy" id="94130"/>
    <lineage>
        <taxon>Eukaryota</taxon>
        <taxon>Fungi</taxon>
        <taxon>Fungi incertae sedis</taxon>
        <taxon>Mucoromycota</taxon>
        <taxon>Glomeromycotina</taxon>
        <taxon>Glomeromycetes</taxon>
        <taxon>Glomerales</taxon>
        <taxon>Glomeraceae</taxon>
        <taxon>Rhizophagus</taxon>
    </lineage>
</organism>
<dbReference type="Gene3D" id="3.40.50.300">
    <property type="entry name" value="P-loop containing nucleotide triphosphate hydrolases"/>
    <property type="match status" value="1"/>
</dbReference>